<sequence>MDRLSYKIVAVLDLGTTNSGFGFAFTSELGFRSDKLKVHVNQGWNDGRGNFLFKTPTCILLDKNKELEAFGYDAEDMFADLCIDAKQDKYYFFRGFYTNKNFTSDTMLIDETRKTLPAIHVFNLFIEAFANGLMEKLWKRSTNFVKGDIRWVIPVLAYLSDSEKQFLRSCVEKAGIHSNQLMLVTKAEAALLYCQHLPAQDHYQKLQDEIEYMVVQLGGCSADITILKKEANQVIEKYRTIGNDCGGTSVNNTVLQYIVNIFGPEVITSLKKEEPEQFLNLEREISIKIKTVGKGQIRRIRIPMYVLKICGDRDHGYKGTYDLYGKRIELVGDKLKIQNDMTNNFFQPTIDKIINLMENVFADYRDSHNVKEIVMVGGFAESILVQDAVRQNFPQKYIVIPDDPVIAVIKGAVLCGHQPCQFLHISSSKVR</sequence>
<comment type="similarity">
    <text evidence="1">Belongs to the heat shock protein 70 family.</text>
</comment>
<dbReference type="Gene3D" id="3.30.420.40">
    <property type="match status" value="2"/>
</dbReference>
<dbReference type="InterPro" id="IPR043129">
    <property type="entry name" value="ATPase_NBD"/>
</dbReference>
<evidence type="ECO:0000256" key="3">
    <source>
        <dbReference type="ARBA" id="ARBA00022840"/>
    </source>
</evidence>
<dbReference type="Proteomes" id="UP000596742">
    <property type="component" value="Unassembled WGS sequence"/>
</dbReference>
<gene>
    <name evidence="4" type="ORF">MGAL_10B052791</name>
</gene>
<accession>A0A8B6EEM9</accession>
<organism evidence="4 5">
    <name type="scientific">Mytilus galloprovincialis</name>
    <name type="common">Mediterranean mussel</name>
    <dbReference type="NCBI Taxonomy" id="29158"/>
    <lineage>
        <taxon>Eukaryota</taxon>
        <taxon>Metazoa</taxon>
        <taxon>Spiralia</taxon>
        <taxon>Lophotrochozoa</taxon>
        <taxon>Mollusca</taxon>
        <taxon>Bivalvia</taxon>
        <taxon>Autobranchia</taxon>
        <taxon>Pteriomorphia</taxon>
        <taxon>Mytilida</taxon>
        <taxon>Mytiloidea</taxon>
        <taxon>Mytilidae</taxon>
        <taxon>Mytilinae</taxon>
        <taxon>Mytilus</taxon>
    </lineage>
</organism>
<reference evidence="4" key="1">
    <citation type="submission" date="2018-11" db="EMBL/GenBank/DDBJ databases">
        <authorList>
            <person name="Alioto T."/>
            <person name="Alioto T."/>
        </authorList>
    </citation>
    <scope>NUCLEOTIDE SEQUENCE</scope>
</reference>
<dbReference type="PANTHER" id="PTHR14187">
    <property type="entry name" value="ALPHA KINASE/ELONGATION FACTOR 2 KINASE"/>
    <property type="match status" value="1"/>
</dbReference>
<dbReference type="GO" id="GO:0140662">
    <property type="term" value="F:ATP-dependent protein folding chaperone"/>
    <property type="evidence" value="ECO:0007669"/>
    <property type="project" value="InterPro"/>
</dbReference>
<evidence type="ECO:0000256" key="2">
    <source>
        <dbReference type="ARBA" id="ARBA00022741"/>
    </source>
</evidence>
<dbReference type="Gene3D" id="3.90.640.10">
    <property type="entry name" value="Actin, Chain A, domain 4"/>
    <property type="match status" value="1"/>
</dbReference>
<evidence type="ECO:0000313" key="5">
    <source>
        <dbReference type="Proteomes" id="UP000596742"/>
    </source>
</evidence>
<dbReference type="GO" id="GO:0005524">
    <property type="term" value="F:ATP binding"/>
    <property type="evidence" value="ECO:0007669"/>
    <property type="project" value="UniProtKB-KW"/>
</dbReference>
<dbReference type="AlphaFoldDB" id="A0A8B6EEM9"/>
<protein>
    <submittedName>
        <fullName evidence="4">Uncharacterized protein</fullName>
    </submittedName>
</protein>
<dbReference type="OrthoDB" id="6150883at2759"/>
<dbReference type="EMBL" id="UYJE01004977">
    <property type="protein sequence ID" value="VDI32942.1"/>
    <property type="molecule type" value="Genomic_DNA"/>
</dbReference>
<dbReference type="CDD" id="cd10229">
    <property type="entry name" value="ASKHA_NBD_HSP70_HSPA12"/>
    <property type="match status" value="1"/>
</dbReference>
<proteinExistence type="inferred from homology"/>
<dbReference type="SUPFAM" id="SSF53067">
    <property type="entry name" value="Actin-like ATPase domain"/>
    <property type="match status" value="2"/>
</dbReference>
<dbReference type="InterPro" id="IPR013126">
    <property type="entry name" value="Hsp_70_fam"/>
</dbReference>
<dbReference type="Pfam" id="PF00012">
    <property type="entry name" value="HSP70"/>
    <property type="match status" value="1"/>
</dbReference>
<name>A0A8B6EEM9_MYTGA</name>
<evidence type="ECO:0000313" key="4">
    <source>
        <dbReference type="EMBL" id="VDI32942.1"/>
    </source>
</evidence>
<comment type="caution">
    <text evidence="4">The sequence shown here is derived from an EMBL/GenBank/DDBJ whole genome shotgun (WGS) entry which is preliminary data.</text>
</comment>
<keyword evidence="2" id="KW-0547">Nucleotide-binding</keyword>
<dbReference type="PANTHER" id="PTHR14187:SF5">
    <property type="entry name" value="HEAT SHOCK 70 KDA PROTEIN 12A"/>
    <property type="match status" value="1"/>
</dbReference>
<keyword evidence="5" id="KW-1185">Reference proteome</keyword>
<keyword evidence="3" id="KW-0067">ATP-binding</keyword>
<evidence type="ECO:0000256" key="1">
    <source>
        <dbReference type="ARBA" id="ARBA00007381"/>
    </source>
</evidence>